<dbReference type="Gene3D" id="3.40.47.10">
    <property type="match status" value="1"/>
</dbReference>
<keyword evidence="1" id="KW-0808">Transferase</keyword>
<dbReference type="PANTHER" id="PTHR11712:SF336">
    <property type="entry name" value="3-OXOACYL-[ACYL-CARRIER-PROTEIN] SYNTHASE, MITOCHONDRIAL"/>
    <property type="match status" value="1"/>
</dbReference>
<dbReference type="EMBL" id="BARW01009201">
    <property type="protein sequence ID" value="GAI77469.1"/>
    <property type="molecule type" value="Genomic_DNA"/>
</dbReference>
<comment type="caution">
    <text evidence="3">The sequence shown here is derived from an EMBL/GenBank/DDBJ whole genome shotgun (WGS) entry which is preliminary data.</text>
</comment>
<accession>X1TBU4</accession>
<dbReference type="SUPFAM" id="SSF53901">
    <property type="entry name" value="Thiolase-like"/>
    <property type="match status" value="1"/>
</dbReference>
<dbReference type="InterPro" id="IPR000794">
    <property type="entry name" value="Beta-ketoacyl_synthase"/>
</dbReference>
<organism evidence="3">
    <name type="scientific">marine sediment metagenome</name>
    <dbReference type="NCBI Taxonomy" id="412755"/>
    <lineage>
        <taxon>unclassified sequences</taxon>
        <taxon>metagenomes</taxon>
        <taxon>ecological metagenomes</taxon>
    </lineage>
</organism>
<dbReference type="InterPro" id="IPR014030">
    <property type="entry name" value="Ketoacyl_synth_N"/>
</dbReference>
<dbReference type="GO" id="GO:0004315">
    <property type="term" value="F:3-oxoacyl-[acyl-carrier-protein] synthase activity"/>
    <property type="evidence" value="ECO:0007669"/>
    <property type="project" value="InterPro"/>
</dbReference>
<evidence type="ECO:0000259" key="2">
    <source>
        <dbReference type="Pfam" id="PF00109"/>
    </source>
</evidence>
<dbReference type="GO" id="GO:0005829">
    <property type="term" value="C:cytosol"/>
    <property type="evidence" value="ECO:0007669"/>
    <property type="project" value="TreeGrafter"/>
</dbReference>
<proteinExistence type="predicted"/>
<evidence type="ECO:0000313" key="3">
    <source>
        <dbReference type="EMBL" id="GAI77469.1"/>
    </source>
</evidence>
<name>X1TBU4_9ZZZZ</name>
<dbReference type="AlphaFoldDB" id="X1TBU4"/>
<sequence length="97" mass="9962">MAIEDSGLIINDGNAERVGVILGSAIGGLSTIEKEKENVLNYGPKRMSPFTVPSVLANLASGHVSIRFGAKGPISCVVTACASGTNAIGDSFRIISE</sequence>
<dbReference type="InterPro" id="IPR018201">
    <property type="entry name" value="Ketoacyl_synth_AS"/>
</dbReference>
<dbReference type="GO" id="GO:0006633">
    <property type="term" value="P:fatty acid biosynthetic process"/>
    <property type="evidence" value="ECO:0007669"/>
    <property type="project" value="InterPro"/>
</dbReference>
<evidence type="ECO:0000256" key="1">
    <source>
        <dbReference type="ARBA" id="ARBA00022679"/>
    </source>
</evidence>
<dbReference type="PROSITE" id="PS00606">
    <property type="entry name" value="KS3_1"/>
    <property type="match status" value="1"/>
</dbReference>
<feature type="non-terminal residue" evidence="3">
    <location>
        <position position="97"/>
    </location>
</feature>
<dbReference type="Pfam" id="PF00109">
    <property type="entry name" value="ketoacyl-synt"/>
    <property type="match status" value="1"/>
</dbReference>
<protein>
    <recommendedName>
        <fullName evidence="2">Beta-ketoacyl synthase-like N-terminal domain-containing protein</fullName>
    </recommendedName>
</protein>
<reference evidence="3" key="1">
    <citation type="journal article" date="2014" name="Front. Microbiol.">
        <title>High frequency of phylogenetically diverse reductive dehalogenase-homologous genes in deep subseafloor sedimentary metagenomes.</title>
        <authorList>
            <person name="Kawai M."/>
            <person name="Futagami T."/>
            <person name="Toyoda A."/>
            <person name="Takaki Y."/>
            <person name="Nishi S."/>
            <person name="Hori S."/>
            <person name="Arai W."/>
            <person name="Tsubouchi T."/>
            <person name="Morono Y."/>
            <person name="Uchiyama I."/>
            <person name="Ito T."/>
            <person name="Fujiyama A."/>
            <person name="Inagaki F."/>
            <person name="Takami H."/>
        </authorList>
    </citation>
    <scope>NUCLEOTIDE SEQUENCE</scope>
    <source>
        <strain evidence="3">Expedition CK06-06</strain>
    </source>
</reference>
<dbReference type="PANTHER" id="PTHR11712">
    <property type="entry name" value="POLYKETIDE SYNTHASE-RELATED"/>
    <property type="match status" value="1"/>
</dbReference>
<dbReference type="InterPro" id="IPR016039">
    <property type="entry name" value="Thiolase-like"/>
</dbReference>
<feature type="domain" description="Beta-ketoacyl synthase-like N-terminal" evidence="2">
    <location>
        <begin position="2"/>
        <end position="90"/>
    </location>
</feature>
<gene>
    <name evidence="3" type="ORF">S12H4_18593</name>
</gene>